<dbReference type="GO" id="GO:0007155">
    <property type="term" value="P:cell adhesion"/>
    <property type="evidence" value="ECO:0007669"/>
    <property type="project" value="UniProtKB-KW"/>
</dbReference>
<protein>
    <submittedName>
        <fullName evidence="8">Uncharacterized protein</fullName>
    </submittedName>
</protein>
<evidence type="ECO:0000256" key="7">
    <source>
        <dbReference type="SAM" id="Phobius"/>
    </source>
</evidence>
<reference evidence="8" key="2">
    <citation type="submission" date="2025-09" db="UniProtKB">
        <authorList>
            <consortium name="Ensembl"/>
        </authorList>
    </citation>
    <scope>IDENTIFICATION</scope>
</reference>
<keyword evidence="9" id="KW-1185">Reference proteome</keyword>
<name>A0A3Q2CYZ8_CYPVA</name>
<evidence type="ECO:0000256" key="3">
    <source>
        <dbReference type="ARBA" id="ARBA00022692"/>
    </source>
</evidence>
<proteinExistence type="inferred from homology"/>
<evidence type="ECO:0000256" key="6">
    <source>
        <dbReference type="ARBA" id="ARBA00023136"/>
    </source>
</evidence>
<dbReference type="GO" id="GO:0042246">
    <property type="term" value="P:tissue regeneration"/>
    <property type="evidence" value="ECO:0007669"/>
    <property type="project" value="InterPro"/>
</dbReference>
<dbReference type="Ensembl" id="ENSCVAT00000018009.1">
    <property type="protein sequence ID" value="ENSCVAP00000011119.1"/>
    <property type="gene ID" value="ENSCVAG00000013381.1"/>
</dbReference>
<evidence type="ECO:0000256" key="2">
    <source>
        <dbReference type="ARBA" id="ARBA00008141"/>
    </source>
</evidence>
<organism evidence="8 9">
    <name type="scientific">Cyprinodon variegatus</name>
    <name type="common">Sheepshead minnow</name>
    <dbReference type="NCBI Taxonomy" id="28743"/>
    <lineage>
        <taxon>Eukaryota</taxon>
        <taxon>Metazoa</taxon>
        <taxon>Chordata</taxon>
        <taxon>Craniata</taxon>
        <taxon>Vertebrata</taxon>
        <taxon>Euteleostomi</taxon>
        <taxon>Actinopterygii</taxon>
        <taxon>Neopterygii</taxon>
        <taxon>Teleostei</taxon>
        <taxon>Neoteleostei</taxon>
        <taxon>Acanthomorphata</taxon>
        <taxon>Ovalentaria</taxon>
        <taxon>Atherinomorphae</taxon>
        <taxon>Cyprinodontiformes</taxon>
        <taxon>Cyprinodontidae</taxon>
        <taxon>Cyprinodon</taxon>
    </lineage>
</organism>
<keyword evidence="4" id="KW-0130">Cell adhesion</keyword>
<reference evidence="8" key="1">
    <citation type="submission" date="2025-08" db="UniProtKB">
        <authorList>
            <consortium name="Ensembl"/>
        </authorList>
    </citation>
    <scope>IDENTIFICATION</scope>
</reference>
<dbReference type="GO" id="GO:0016020">
    <property type="term" value="C:membrane"/>
    <property type="evidence" value="ECO:0007669"/>
    <property type="project" value="UniProtKB-SubCell"/>
</dbReference>
<dbReference type="AlphaFoldDB" id="A0A3Q2CYZ8"/>
<comment type="similarity">
    <text evidence="2">Belongs to the ninjurin family.</text>
</comment>
<comment type="subcellular location">
    <subcellularLocation>
        <location evidence="1">Membrane</location>
        <topology evidence="1">Multi-pass membrane protein</topology>
    </subcellularLocation>
</comment>
<evidence type="ECO:0000313" key="8">
    <source>
        <dbReference type="Ensembl" id="ENSCVAP00000011119.1"/>
    </source>
</evidence>
<feature type="transmembrane region" description="Helical" evidence="7">
    <location>
        <begin position="41"/>
        <end position="65"/>
    </location>
</feature>
<accession>A0A3Q2CYZ8</accession>
<dbReference type="InterPro" id="IPR007007">
    <property type="entry name" value="Ninjurin"/>
</dbReference>
<evidence type="ECO:0000256" key="1">
    <source>
        <dbReference type="ARBA" id="ARBA00004141"/>
    </source>
</evidence>
<evidence type="ECO:0000256" key="4">
    <source>
        <dbReference type="ARBA" id="ARBA00022889"/>
    </source>
</evidence>
<keyword evidence="5 7" id="KW-1133">Transmembrane helix</keyword>
<dbReference type="GeneTree" id="ENSGT01010000229954"/>
<dbReference type="Proteomes" id="UP000265020">
    <property type="component" value="Unassembled WGS sequence"/>
</dbReference>
<dbReference type="Pfam" id="PF04923">
    <property type="entry name" value="Ninjurin"/>
    <property type="match status" value="1"/>
</dbReference>
<evidence type="ECO:0000313" key="9">
    <source>
        <dbReference type="Proteomes" id="UP000265020"/>
    </source>
</evidence>
<evidence type="ECO:0000256" key="5">
    <source>
        <dbReference type="ARBA" id="ARBA00022989"/>
    </source>
</evidence>
<keyword evidence="3 7" id="KW-0812">Transmembrane</keyword>
<sequence>PNSATHPDVHPGGPPLLNTNHNVNKKSALKAVMEQGPNISFYTPILTLVDISLCLHVAVGILFIFTDKETGRWNLIYQPNHSNLPRIQKCFSGDIFYLLFC</sequence>
<keyword evidence="6 7" id="KW-0472">Membrane</keyword>